<name>A0A177C9F7_9PLEO</name>
<dbReference type="RefSeq" id="XP_018034648.1">
    <property type="nucleotide sequence ID" value="XM_018173527.1"/>
</dbReference>
<protein>
    <recommendedName>
        <fullName evidence="3">C2H2-type domain-containing protein</fullName>
    </recommendedName>
</protein>
<dbReference type="EMBL" id="KV441553">
    <property type="protein sequence ID" value="OAG04283.1"/>
    <property type="molecule type" value="Genomic_DNA"/>
</dbReference>
<dbReference type="Pfam" id="PF12013">
    <property type="entry name" value="OrsD"/>
    <property type="match status" value="1"/>
</dbReference>
<feature type="non-terminal residue" evidence="1">
    <location>
        <position position="1"/>
    </location>
</feature>
<evidence type="ECO:0000313" key="2">
    <source>
        <dbReference type="Proteomes" id="UP000077069"/>
    </source>
</evidence>
<dbReference type="OrthoDB" id="3779166at2759"/>
<keyword evidence="2" id="KW-1185">Reference proteome</keyword>
<reference evidence="1 2" key="1">
    <citation type="submission" date="2016-05" db="EMBL/GenBank/DDBJ databases">
        <title>Comparative analysis of secretome profiles of manganese(II)-oxidizing ascomycete fungi.</title>
        <authorList>
            <consortium name="DOE Joint Genome Institute"/>
            <person name="Zeiner C.A."/>
            <person name="Purvine S.O."/>
            <person name="Zink E.M."/>
            <person name="Wu S."/>
            <person name="Pasa-Tolic L."/>
            <person name="Chaput D.L."/>
            <person name="Haridas S."/>
            <person name="Grigoriev I.V."/>
            <person name="Santelli C.M."/>
            <person name="Hansel C.M."/>
        </authorList>
    </citation>
    <scope>NUCLEOTIDE SEQUENCE [LARGE SCALE GENOMIC DNA]</scope>
    <source>
        <strain evidence="1 2">AP3s5-JAC2a</strain>
    </source>
</reference>
<accession>A0A177C9F7</accession>
<dbReference type="GeneID" id="28757013"/>
<dbReference type="AlphaFoldDB" id="A0A177C9F7"/>
<proteinExistence type="predicted"/>
<feature type="non-terminal residue" evidence="1">
    <location>
        <position position="75"/>
    </location>
</feature>
<sequence>HFKHLPEYSLAICRECRHGVLPSQVPHHLQRHHRVHRKEADSIAEEVGRWAGLIQYASQLEVPCEAVDPTGQLPV</sequence>
<gene>
    <name evidence="1" type="ORF">CC84DRAFT_1054700</name>
</gene>
<dbReference type="InterPro" id="IPR022698">
    <property type="entry name" value="OrsD"/>
</dbReference>
<evidence type="ECO:0008006" key="3">
    <source>
        <dbReference type="Google" id="ProtNLM"/>
    </source>
</evidence>
<organism evidence="1 2">
    <name type="scientific">Paraphaeosphaeria sporulosa</name>
    <dbReference type="NCBI Taxonomy" id="1460663"/>
    <lineage>
        <taxon>Eukaryota</taxon>
        <taxon>Fungi</taxon>
        <taxon>Dikarya</taxon>
        <taxon>Ascomycota</taxon>
        <taxon>Pezizomycotina</taxon>
        <taxon>Dothideomycetes</taxon>
        <taxon>Pleosporomycetidae</taxon>
        <taxon>Pleosporales</taxon>
        <taxon>Massarineae</taxon>
        <taxon>Didymosphaeriaceae</taxon>
        <taxon>Paraphaeosphaeria</taxon>
    </lineage>
</organism>
<dbReference type="InParanoid" id="A0A177C9F7"/>
<evidence type="ECO:0000313" key="1">
    <source>
        <dbReference type="EMBL" id="OAG04283.1"/>
    </source>
</evidence>
<dbReference type="Proteomes" id="UP000077069">
    <property type="component" value="Unassembled WGS sequence"/>
</dbReference>